<comment type="similarity">
    <text evidence="8">Belongs to the cytochrome P450 family.</text>
</comment>
<evidence type="ECO:0000256" key="8">
    <source>
        <dbReference type="RuleBase" id="RU000461"/>
    </source>
</evidence>
<feature type="transmembrane region" description="Helical" evidence="9">
    <location>
        <begin position="16"/>
        <end position="34"/>
    </location>
</feature>
<dbReference type="AlphaFoldDB" id="A0AAN8YLB4"/>
<feature type="binding site" description="axial binding residue" evidence="7">
    <location>
        <position position="462"/>
    </location>
    <ligand>
        <name>heme</name>
        <dbReference type="ChEBI" id="CHEBI:30413"/>
    </ligand>
    <ligandPart>
        <name>Fe</name>
        <dbReference type="ChEBI" id="CHEBI:18248"/>
    </ligandPart>
</feature>
<evidence type="ECO:0000256" key="6">
    <source>
        <dbReference type="ARBA" id="ARBA00023004"/>
    </source>
</evidence>
<comment type="subcellular location">
    <subcellularLocation>
        <location evidence="1">Membrane</location>
        <topology evidence="1">Single-pass membrane protein</topology>
    </subcellularLocation>
</comment>
<dbReference type="GO" id="GO:0016132">
    <property type="term" value="P:brassinosteroid biosynthetic process"/>
    <property type="evidence" value="ECO:0007669"/>
    <property type="project" value="TreeGrafter"/>
</dbReference>
<dbReference type="Pfam" id="PF00067">
    <property type="entry name" value="p450"/>
    <property type="match status" value="2"/>
</dbReference>
<comment type="cofactor">
    <cofactor evidence="7">
        <name>heme</name>
        <dbReference type="ChEBI" id="CHEBI:30413"/>
    </cofactor>
</comment>
<dbReference type="PROSITE" id="PS00086">
    <property type="entry name" value="CYTOCHROME_P450"/>
    <property type="match status" value="1"/>
</dbReference>
<dbReference type="GO" id="GO:0020037">
    <property type="term" value="F:heme binding"/>
    <property type="evidence" value="ECO:0007669"/>
    <property type="project" value="InterPro"/>
</dbReference>
<dbReference type="PANTHER" id="PTHR24286">
    <property type="entry name" value="CYTOCHROME P450 26"/>
    <property type="match status" value="1"/>
</dbReference>
<dbReference type="SUPFAM" id="SSF48264">
    <property type="entry name" value="Cytochrome P450"/>
    <property type="match status" value="1"/>
</dbReference>
<keyword evidence="2 9" id="KW-0812">Transmembrane</keyword>
<accession>A0AAN8YLB4</accession>
<keyword evidence="9" id="KW-0472">Membrane</keyword>
<dbReference type="InterPro" id="IPR001128">
    <property type="entry name" value="Cyt_P450"/>
</dbReference>
<comment type="caution">
    <text evidence="10">The sequence shown here is derived from an EMBL/GenBank/DDBJ whole genome shotgun (WGS) entry which is preliminary data.</text>
</comment>
<keyword evidence="5 8" id="KW-0560">Oxidoreductase</keyword>
<dbReference type="PRINTS" id="PR00385">
    <property type="entry name" value="P450"/>
</dbReference>
<dbReference type="GO" id="GO:0016125">
    <property type="term" value="P:sterol metabolic process"/>
    <property type="evidence" value="ECO:0007669"/>
    <property type="project" value="TreeGrafter"/>
</dbReference>
<evidence type="ECO:0000313" key="10">
    <source>
        <dbReference type="EMBL" id="KAK6798069.1"/>
    </source>
</evidence>
<name>A0AAN8YLB4_SOLBU</name>
<dbReference type="InterPro" id="IPR017972">
    <property type="entry name" value="Cyt_P450_CS"/>
</dbReference>
<keyword evidence="11" id="KW-1185">Reference proteome</keyword>
<proteinExistence type="inferred from homology"/>
<dbReference type="InterPro" id="IPR036396">
    <property type="entry name" value="Cyt_P450_sf"/>
</dbReference>
<evidence type="ECO:0000256" key="9">
    <source>
        <dbReference type="SAM" id="Phobius"/>
    </source>
</evidence>
<dbReference type="GO" id="GO:0010268">
    <property type="term" value="P:brassinosteroid homeostasis"/>
    <property type="evidence" value="ECO:0007669"/>
    <property type="project" value="TreeGrafter"/>
</dbReference>
<evidence type="ECO:0008006" key="12">
    <source>
        <dbReference type="Google" id="ProtNLM"/>
    </source>
</evidence>
<dbReference type="GO" id="GO:0016705">
    <property type="term" value="F:oxidoreductase activity, acting on paired donors, with incorporation or reduction of molecular oxygen"/>
    <property type="evidence" value="ECO:0007669"/>
    <property type="project" value="InterPro"/>
</dbReference>
<dbReference type="PRINTS" id="PR00463">
    <property type="entry name" value="EP450I"/>
</dbReference>
<evidence type="ECO:0000256" key="3">
    <source>
        <dbReference type="ARBA" id="ARBA00022723"/>
    </source>
</evidence>
<dbReference type="Gene3D" id="1.10.630.10">
    <property type="entry name" value="Cytochrome P450"/>
    <property type="match status" value="1"/>
</dbReference>
<evidence type="ECO:0000256" key="4">
    <source>
        <dbReference type="ARBA" id="ARBA00022989"/>
    </source>
</evidence>
<evidence type="ECO:0000256" key="1">
    <source>
        <dbReference type="ARBA" id="ARBA00004167"/>
    </source>
</evidence>
<evidence type="ECO:0000256" key="2">
    <source>
        <dbReference type="ARBA" id="ARBA00022692"/>
    </source>
</evidence>
<dbReference type="CDD" id="cd11043">
    <property type="entry name" value="CYP90-like"/>
    <property type="match status" value="1"/>
</dbReference>
<gene>
    <name evidence="10" type="ORF">RDI58_005771</name>
</gene>
<keyword evidence="4 9" id="KW-1133">Transmembrane helix</keyword>
<keyword evidence="8" id="KW-0503">Monooxygenase</keyword>
<dbReference type="PANTHER" id="PTHR24286:SF235">
    <property type="entry name" value="CYTOCHROME P450"/>
    <property type="match status" value="1"/>
</dbReference>
<organism evidence="10 11">
    <name type="scientific">Solanum bulbocastanum</name>
    <name type="common">Wild potato</name>
    <dbReference type="NCBI Taxonomy" id="147425"/>
    <lineage>
        <taxon>Eukaryota</taxon>
        <taxon>Viridiplantae</taxon>
        <taxon>Streptophyta</taxon>
        <taxon>Embryophyta</taxon>
        <taxon>Tracheophyta</taxon>
        <taxon>Spermatophyta</taxon>
        <taxon>Magnoliopsida</taxon>
        <taxon>eudicotyledons</taxon>
        <taxon>Gunneridae</taxon>
        <taxon>Pentapetalae</taxon>
        <taxon>asterids</taxon>
        <taxon>lamiids</taxon>
        <taxon>Solanales</taxon>
        <taxon>Solanaceae</taxon>
        <taxon>Solanoideae</taxon>
        <taxon>Solaneae</taxon>
        <taxon>Solanum</taxon>
    </lineage>
</organism>
<keyword evidence="7 8" id="KW-0349">Heme</keyword>
<dbReference type="EMBL" id="JBANQN010000002">
    <property type="protein sequence ID" value="KAK6798069.1"/>
    <property type="molecule type" value="Genomic_DNA"/>
</dbReference>
<dbReference type="GO" id="GO:0005506">
    <property type="term" value="F:iron ion binding"/>
    <property type="evidence" value="ECO:0007669"/>
    <property type="project" value="InterPro"/>
</dbReference>
<evidence type="ECO:0000256" key="7">
    <source>
        <dbReference type="PIRSR" id="PIRSR602401-1"/>
    </source>
</evidence>
<dbReference type="InterPro" id="IPR002401">
    <property type="entry name" value="Cyt_P450_E_grp-I"/>
</dbReference>
<keyword evidence="6 7" id="KW-0408">Iron</keyword>
<evidence type="ECO:0000256" key="5">
    <source>
        <dbReference type="ARBA" id="ARBA00023002"/>
    </source>
</evidence>
<dbReference type="GO" id="GO:0004497">
    <property type="term" value="F:monooxygenase activity"/>
    <property type="evidence" value="ECO:0007669"/>
    <property type="project" value="UniProtKB-KW"/>
</dbReference>
<sequence length="517" mass="58923">MLTMSMEDILLLLSKYYDILLVSILVISIAALYLSKGAKNAKNCIPGSLGIPFVGETFALLSATNSVKGCYEFVRLRREWHGKWFKTRIFGKIHVFVPSVEGAKAIFTNDFALFNKGYVKSMADAVGKKSLLCVPQESHKRIRRLLSDPFSMNSLSKFVQRFDKMLYERLKKVQKEGKSFTVLDFNMKITFDAMCDMLMSIKDSSLLEQIEKDCTAISDAMLSFPVMIPGTRYFKGIKARGRLMETFKGMITARRSGKEYYEDFLQSMYEKDSCPANQKLDDEEIMDNLLTLIIAGQTTTAAAMMWSVKFLDEHRGAQNRLREEQLSILRRKPNGALLTMDDLNSMSYASKVVKETLRMSNVLLWFPRVALNDCSIEGKIPLLVGCNSTGNYRNKNHLTTKIFCMLVTGFEIKKGWHANIDATCIHYDPTLYKDPMQFKPSRFDEIQKPYSYIPFGSGPRTCLGINMAKVTMLVFLHRLTTGYKWTVDDPDRSLERKAHIPRLRSGCPITLTALQDE</sequence>
<evidence type="ECO:0000313" key="11">
    <source>
        <dbReference type="Proteomes" id="UP001371456"/>
    </source>
</evidence>
<dbReference type="Proteomes" id="UP001371456">
    <property type="component" value="Unassembled WGS sequence"/>
</dbReference>
<keyword evidence="3 7" id="KW-0479">Metal-binding</keyword>
<protein>
    <recommendedName>
        <fullName evidence="12">Cytochrome P450</fullName>
    </recommendedName>
</protein>
<dbReference type="GO" id="GO:0016020">
    <property type="term" value="C:membrane"/>
    <property type="evidence" value="ECO:0007669"/>
    <property type="project" value="UniProtKB-SubCell"/>
</dbReference>
<reference evidence="10 11" key="1">
    <citation type="submission" date="2024-02" db="EMBL/GenBank/DDBJ databases">
        <title>de novo genome assembly of Solanum bulbocastanum strain 11H21.</title>
        <authorList>
            <person name="Hosaka A.J."/>
        </authorList>
    </citation>
    <scope>NUCLEOTIDE SEQUENCE [LARGE SCALE GENOMIC DNA]</scope>
    <source>
        <tissue evidence="10">Young leaves</tissue>
    </source>
</reference>